<dbReference type="Gene3D" id="1.10.640.10">
    <property type="entry name" value="Haem peroxidase domain superfamily, animal type"/>
    <property type="match status" value="3"/>
</dbReference>
<sequence length="990" mass="110444">MNASKKTVDILGRRRRCSSIGDWIPKAHDLKTFVHIPALSGGSNRLPRSIRAIPAQLLDVEEEVLQDSVNFGEGVVSRLGRLEVNLASSDVKVSSGSPVHGQLIDSYPDLKALEQGKHALVAVKASLFLAQNTCQRYGLDDDQCGQFVTSMKLNSTQLGSKCTPQDGPSFSCVLSTKYRSLDGSCNNPSHYSWGKAFTGYRRVIFPHYGDGRALPSARKVSTSMTQNGSTAHSELTLAVMQWGQFVEHDLVHTPVSKMISTGNSIICCRQDGSHLSPRYLHPSCFPITIPGNDPVYSKFGLQCMNYVRTVNAMRSDCSFGPAEQMNQATHFLDGSMIYGSTLEQHQKLRSFTNGKMLESRNGKTYLPLTDKPMHYCQLSSNSATCYKSGDMCGRPPSSDSDITVCVLSQVICVDAHPQLTVISLSVSCHRRSPLSDSDITVCVLSQVMCVNAHPRLTVISLCLVTGDIRVNAHPQLTVMHTVWLREHNRVAGELAALNPHWIDSKLFEEARRIVVAEIQHITYSEWLPLVLDLSTHDWSLMEKVLAVLETFHKATLAISNEQTTISEVIPIVNGIKLDMESNQDKSLGPIVKDVLHYLKTYYVNIEENNLFSFATILDPRFKVDVFSSPQSSKEAKSQLEAKLSEEEEEEEPPAKLSRVETASGPMASVYSRLIASKGNIQTRPNNVMSPKIQLERFSCLNRDKYTKKMGLKLKKNGFSEDYDENVNPTVTNSFATAAIRFLYSMMEGNIKLFDEHRNHNGSIALNRNYNKPRVVEESGKIDELLRGLATQNGQKSDLEYSSDLLSLLYRDMDRYGMDVVSLDIQRGRDHGLPGYNHFRKLCGLTKVKNFNGFQDVISKAMVQKMQSVYSHPDDVDLIIGGMAERPIDGSLLGPTFRCIVAEQFAKTKRGDKFFYDLARKSGSFTDGQLREIRKTTLGRIFCDNGDNILEMQTNVFQTPSISNDLSSCQNTTVLPRLSFTSWKELPTRSL</sequence>
<proteinExistence type="predicted"/>
<gene>
    <name evidence="3" type="ORF">TCEB3V08_LOCUS6127</name>
</gene>
<evidence type="ECO:0000256" key="1">
    <source>
        <dbReference type="ARBA" id="ARBA00022559"/>
    </source>
</evidence>
<organism evidence="3">
    <name type="scientific">Timema cristinae</name>
    <name type="common">Walking stick</name>
    <dbReference type="NCBI Taxonomy" id="61476"/>
    <lineage>
        <taxon>Eukaryota</taxon>
        <taxon>Metazoa</taxon>
        <taxon>Ecdysozoa</taxon>
        <taxon>Arthropoda</taxon>
        <taxon>Hexapoda</taxon>
        <taxon>Insecta</taxon>
        <taxon>Pterygota</taxon>
        <taxon>Neoptera</taxon>
        <taxon>Polyneoptera</taxon>
        <taxon>Phasmatodea</taxon>
        <taxon>Timematodea</taxon>
        <taxon>Timematoidea</taxon>
        <taxon>Timematidae</taxon>
        <taxon>Timema</taxon>
    </lineage>
</organism>
<feature type="region of interest" description="Disordered" evidence="2">
    <location>
        <begin position="634"/>
        <end position="661"/>
    </location>
</feature>
<reference evidence="3" key="1">
    <citation type="submission" date="2020-11" db="EMBL/GenBank/DDBJ databases">
        <authorList>
            <person name="Tran Van P."/>
        </authorList>
    </citation>
    <scope>NUCLEOTIDE SEQUENCE</scope>
</reference>
<dbReference type="InterPro" id="IPR012337">
    <property type="entry name" value="RNaseH-like_sf"/>
</dbReference>
<keyword evidence="1" id="KW-0560">Oxidoreductase</keyword>
<dbReference type="GO" id="GO:0004601">
    <property type="term" value="F:peroxidase activity"/>
    <property type="evidence" value="ECO:0007669"/>
    <property type="project" value="UniProtKB-KW"/>
</dbReference>
<dbReference type="AlphaFoldDB" id="A0A7R9CSE4"/>
<dbReference type="EMBL" id="OC318363">
    <property type="protein sequence ID" value="CAD7401682.1"/>
    <property type="molecule type" value="Genomic_DNA"/>
</dbReference>
<evidence type="ECO:0000313" key="3">
    <source>
        <dbReference type="EMBL" id="CAD7401682.1"/>
    </source>
</evidence>
<dbReference type="GO" id="GO:0006979">
    <property type="term" value="P:response to oxidative stress"/>
    <property type="evidence" value="ECO:0007669"/>
    <property type="project" value="InterPro"/>
</dbReference>
<dbReference type="InterPro" id="IPR037120">
    <property type="entry name" value="Haem_peroxidase_sf_animal"/>
</dbReference>
<evidence type="ECO:0008006" key="4">
    <source>
        <dbReference type="Google" id="ProtNLM"/>
    </source>
</evidence>
<dbReference type="Pfam" id="PF03098">
    <property type="entry name" value="An_peroxidase"/>
    <property type="match status" value="3"/>
</dbReference>
<feature type="compositionally biased region" description="Basic and acidic residues" evidence="2">
    <location>
        <begin position="634"/>
        <end position="644"/>
    </location>
</feature>
<dbReference type="CDD" id="cd09823">
    <property type="entry name" value="peroxinectin_like"/>
    <property type="match status" value="1"/>
</dbReference>
<keyword evidence="1" id="KW-0575">Peroxidase</keyword>
<protein>
    <recommendedName>
        <fullName evidence="4">Peroxidase</fullName>
    </recommendedName>
</protein>
<dbReference type="InterPro" id="IPR019791">
    <property type="entry name" value="Haem_peroxidase_animal"/>
</dbReference>
<accession>A0A7R9CSE4</accession>
<evidence type="ECO:0000256" key="2">
    <source>
        <dbReference type="SAM" id="MobiDB-lite"/>
    </source>
</evidence>
<dbReference type="InterPro" id="IPR010255">
    <property type="entry name" value="Haem_peroxidase_sf"/>
</dbReference>
<dbReference type="PANTHER" id="PTHR11475:SF125">
    <property type="entry name" value="GH11385P"/>
    <property type="match status" value="1"/>
</dbReference>
<name>A0A7R9CSE4_TIMCR</name>
<dbReference type="SUPFAM" id="SSF48113">
    <property type="entry name" value="Heme-dependent peroxidases"/>
    <property type="match status" value="2"/>
</dbReference>
<dbReference type="PANTHER" id="PTHR11475">
    <property type="entry name" value="OXIDASE/PEROXIDASE"/>
    <property type="match status" value="1"/>
</dbReference>
<dbReference type="SUPFAM" id="SSF53098">
    <property type="entry name" value="Ribonuclease H-like"/>
    <property type="match status" value="1"/>
</dbReference>
<dbReference type="PROSITE" id="PS50292">
    <property type="entry name" value="PEROXIDASE_3"/>
    <property type="match status" value="1"/>
</dbReference>
<dbReference type="GO" id="GO:0020037">
    <property type="term" value="F:heme binding"/>
    <property type="evidence" value="ECO:0007669"/>
    <property type="project" value="InterPro"/>
</dbReference>